<evidence type="ECO:0000313" key="1">
    <source>
        <dbReference type="EMBL" id="KAL3809481.1"/>
    </source>
</evidence>
<dbReference type="Proteomes" id="UP001530377">
    <property type="component" value="Unassembled WGS sequence"/>
</dbReference>
<comment type="caution">
    <text evidence="1">The sequence shown here is derived from an EMBL/GenBank/DDBJ whole genome shotgun (WGS) entry which is preliminary data.</text>
</comment>
<keyword evidence="2" id="KW-1185">Reference proteome</keyword>
<dbReference type="EMBL" id="JALLPB020000402">
    <property type="protein sequence ID" value="KAL3809481.1"/>
    <property type="molecule type" value="Genomic_DNA"/>
</dbReference>
<accession>A0ABD3RDD8</accession>
<proteinExistence type="predicted"/>
<gene>
    <name evidence="1" type="ORF">ACHAXA_010999</name>
</gene>
<name>A0ABD3RDD8_9STRA</name>
<dbReference type="AlphaFoldDB" id="A0ABD3RDD8"/>
<evidence type="ECO:0000313" key="2">
    <source>
        <dbReference type="Proteomes" id="UP001530377"/>
    </source>
</evidence>
<reference evidence="1 2" key="1">
    <citation type="submission" date="2024-10" db="EMBL/GenBank/DDBJ databases">
        <title>Updated reference genomes for cyclostephanoid diatoms.</title>
        <authorList>
            <person name="Roberts W.R."/>
            <person name="Alverson A.J."/>
        </authorList>
    </citation>
    <scope>NUCLEOTIDE SEQUENCE [LARGE SCALE GENOMIC DNA]</scope>
    <source>
        <strain evidence="1 2">AJA228-03</strain>
    </source>
</reference>
<protein>
    <submittedName>
        <fullName evidence="1">Uncharacterized protein</fullName>
    </submittedName>
</protein>
<organism evidence="1 2">
    <name type="scientific">Cyclostephanos tholiformis</name>
    <dbReference type="NCBI Taxonomy" id="382380"/>
    <lineage>
        <taxon>Eukaryota</taxon>
        <taxon>Sar</taxon>
        <taxon>Stramenopiles</taxon>
        <taxon>Ochrophyta</taxon>
        <taxon>Bacillariophyta</taxon>
        <taxon>Coscinodiscophyceae</taxon>
        <taxon>Thalassiosirophycidae</taxon>
        <taxon>Stephanodiscales</taxon>
        <taxon>Stephanodiscaceae</taxon>
        <taxon>Cyclostephanos</taxon>
    </lineage>
</organism>
<sequence>MAQPMDAAPLMIPGEIGYDIVGLASEKGICGSEEDLTRAEQLVIDGEMHFNAPSIIHAVAQAATVDDFASCDNRDMTLYFFESLHPTPREMAIGSLRSGHIHGLMVRAVMSVGLASSPKKGKVPKPTEERSYRCLCLRRAVSRAREFRQEAALDEVGCICYDGLFVIKPAIIS</sequence>